<dbReference type="InParanoid" id="A0A2H3DSU6"/>
<accession>A0A2H3DSU6</accession>
<organism evidence="1 2">
    <name type="scientific">Armillaria gallica</name>
    <name type="common">Bulbous honey fungus</name>
    <name type="synonym">Armillaria bulbosa</name>
    <dbReference type="NCBI Taxonomy" id="47427"/>
    <lineage>
        <taxon>Eukaryota</taxon>
        <taxon>Fungi</taxon>
        <taxon>Dikarya</taxon>
        <taxon>Basidiomycota</taxon>
        <taxon>Agaricomycotina</taxon>
        <taxon>Agaricomycetes</taxon>
        <taxon>Agaricomycetidae</taxon>
        <taxon>Agaricales</taxon>
        <taxon>Marasmiineae</taxon>
        <taxon>Physalacriaceae</taxon>
        <taxon>Armillaria</taxon>
    </lineage>
</organism>
<evidence type="ECO:0000313" key="1">
    <source>
        <dbReference type="EMBL" id="PBK90506.1"/>
    </source>
</evidence>
<proteinExistence type="predicted"/>
<dbReference type="EMBL" id="KZ293665">
    <property type="protein sequence ID" value="PBK90506.1"/>
    <property type="molecule type" value="Genomic_DNA"/>
</dbReference>
<dbReference type="Proteomes" id="UP000217790">
    <property type="component" value="Unassembled WGS sequence"/>
</dbReference>
<evidence type="ECO:0000313" key="2">
    <source>
        <dbReference type="Proteomes" id="UP000217790"/>
    </source>
</evidence>
<protein>
    <submittedName>
        <fullName evidence="1">Uncharacterized protein</fullName>
    </submittedName>
</protein>
<keyword evidence="2" id="KW-1185">Reference proteome</keyword>
<dbReference type="AlphaFoldDB" id="A0A2H3DSU6"/>
<gene>
    <name evidence="1" type="ORF">ARMGADRAFT_1082754</name>
</gene>
<sequence>MENPLNEREGLFVCESARNHATVRDRVTAWRNNVAVVPSREPPIHPSDSHRHVFSFLNDELYTPGEVLDDASTVDAHEYDRSFLLTLLGKPRYYNRKASEEQKILWRLVQHDLYIKPDNWEDFLRSKRDKMTQNHRAGRDEPTNTIYDNTASVSPSGLTTTMPSQLNPLPQHHCHGARPATSPMLRPPLLTLDAVYPGTLAPR</sequence>
<reference evidence="2" key="1">
    <citation type="journal article" date="2017" name="Nat. Ecol. Evol.">
        <title>Genome expansion and lineage-specific genetic innovations in the forest pathogenic fungi Armillaria.</title>
        <authorList>
            <person name="Sipos G."/>
            <person name="Prasanna A.N."/>
            <person name="Walter M.C."/>
            <person name="O'Connor E."/>
            <person name="Balint B."/>
            <person name="Krizsan K."/>
            <person name="Kiss B."/>
            <person name="Hess J."/>
            <person name="Varga T."/>
            <person name="Slot J."/>
            <person name="Riley R."/>
            <person name="Boka B."/>
            <person name="Rigling D."/>
            <person name="Barry K."/>
            <person name="Lee J."/>
            <person name="Mihaltcheva S."/>
            <person name="LaButti K."/>
            <person name="Lipzen A."/>
            <person name="Waldron R."/>
            <person name="Moloney N.M."/>
            <person name="Sperisen C."/>
            <person name="Kredics L."/>
            <person name="Vagvoelgyi C."/>
            <person name="Patrignani A."/>
            <person name="Fitzpatrick D."/>
            <person name="Nagy I."/>
            <person name="Doyle S."/>
            <person name="Anderson J.B."/>
            <person name="Grigoriev I.V."/>
            <person name="Gueldener U."/>
            <person name="Muensterkoetter M."/>
            <person name="Nagy L.G."/>
        </authorList>
    </citation>
    <scope>NUCLEOTIDE SEQUENCE [LARGE SCALE GENOMIC DNA]</scope>
    <source>
        <strain evidence="2">Ar21-2</strain>
    </source>
</reference>
<dbReference type="OrthoDB" id="2973757at2759"/>
<name>A0A2H3DSU6_ARMGA</name>